<proteinExistence type="predicted"/>
<organism evidence="1 2">
    <name type="scientific">Rhizopus delemar</name>
    <dbReference type="NCBI Taxonomy" id="936053"/>
    <lineage>
        <taxon>Eukaryota</taxon>
        <taxon>Fungi</taxon>
        <taxon>Fungi incertae sedis</taxon>
        <taxon>Mucoromycota</taxon>
        <taxon>Mucoromycotina</taxon>
        <taxon>Mucoromycetes</taxon>
        <taxon>Mucorales</taxon>
        <taxon>Mucorineae</taxon>
        <taxon>Rhizopodaceae</taxon>
        <taxon>Rhizopus</taxon>
    </lineage>
</organism>
<reference evidence="1 2" key="1">
    <citation type="journal article" date="2020" name="Microb. Genom.">
        <title>Genetic diversity of clinical and environmental Mucorales isolates obtained from an investigation of mucormycosis cases among solid organ transplant recipients.</title>
        <authorList>
            <person name="Nguyen M.H."/>
            <person name="Kaul D."/>
            <person name="Muto C."/>
            <person name="Cheng S.J."/>
            <person name="Richter R.A."/>
            <person name="Bruno V.M."/>
            <person name="Liu G."/>
            <person name="Beyhan S."/>
            <person name="Sundermann A.J."/>
            <person name="Mounaud S."/>
            <person name="Pasculle A.W."/>
            <person name="Nierman W.C."/>
            <person name="Driscoll E."/>
            <person name="Cumbie R."/>
            <person name="Clancy C.J."/>
            <person name="Dupont C.L."/>
        </authorList>
    </citation>
    <scope>NUCLEOTIDE SEQUENCE [LARGE SCALE GENOMIC DNA]</scope>
    <source>
        <strain evidence="1 2">GL24</strain>
    </source>
</reference>
<dbReference type="EMBL" id="JAANIU010011621">
    <property type="protein sequence ID" value="KAG1530917.1"/>
    <property type="molecule type" value="Genomic_DNA"/>
</dbReference>
<gene>
    <name evidence="1" type="ORF">G6F50_017006</name>
</gene>
<dbReference type="Proteomes" id="UP000740926">
    <property type="component" value="Unassembled WGS sequence"/>
</dbReference>
<protein>
    <submittedName>
        <fullName evidence="1">Uncharacterized protein</fullName>
    </submittedName>
</protein>
<name>A0A9P7C0C8_9FUNG</name>
<accession>A0A9P7C0C8</accession>
<evidence type="ECO:0000313" key="2">
    <source>
        <dbReference type="Proteomes" id="UP000740926"/>
    </source>
</evidence>
<comment type="caution">
    <text evidence="1">The sequence shown here is derived from an EMBL/GenBank/DDBJ whole genome shotgun (WGS) entry which is preliminary data.</text>
</comment>
<keyword evidence="2" id="KW-1185">Reference proteome</keyword>
<sequence length="95" mass="10023">MGDRAGGERPQIVRIEHIQQCVGELGIVVLDALGYARTEQREGLDQALDMRVLAALGGELQATGDLRVALGELAPVTAEVAQLARVAPGRAAHGW</sequence>
<evidence type="ECO:0000313" key="1">
    <source>
        <dbReference type="EMBL" id="KAG1530917.1"/>
    </source>
</evidence>
<dbReference type="AlphaFoldDB" id="A0A9P7C0C8"/>